<organism evidence="2">
    <name type="scientific">Salvia splendens</name>
    <name type="common">Scarlet sage</name>
    <dbReference type="NCBI Taxonomy" id="180675"/>
    <lineage>
        <taxon>Eukaryota</taxon>
        <taxon>Viridiplantae</taxon>
        <taxon>Streptophyta</taxon>
        <taxon>Embryophyta</taxon>
        <taxon>Tracheophyta</taxon>
        <taxon>Spermatophyta</taxon>
        <taxon>Magnoliopsida</taxon>
        <taxon>eudicotyledons</taxon>
        <taxon>Gunneridae</taxon>
        <taxon>Pentapetalae</taxon>
        <taxon>asterids</taxon>
        <taxon>lamiids</taxon>
        <taxon>Lamiales</taxon>
        <taxon>Lamiaceae</taxon>
        <taxon>Nepetoideae</taxon>
        <taxon>Mentheae</taxon>
        <taxon>Salviinae</taxon>
        <taxon>Salvia</taxon>
        <taxon>Salvia subgen. Calosphace</taxon>
        <taxon>core Calosphace</taxon>
    </lineage>
</organism>
<feature type="compositionally biased region" description="Polar residues" evidence="1">
    <location>
        <begin position="71"/>
        <end position="83"/>
    </location>
</feature>
<dbReference type="AlphaFoldDB" id="A0A8X8W3L1"/>
<evidence type="ECO:0000313" key="2">
    <source>
        <dbReference type="EMBL" id="KAG6387426.1"/>
    </source>
</evidence>
<keyword evidence="3" id="KW-1185">Reference proteome</keyword>
<proteinExistence type="predicted"/>
<reference evidence="2" key="1">
    <citation type="submission" date="2018-01" db="EMBL/GenBank/DDBJ databases">
        <authorList>
            <person name="Mao J.F."/>
        </authorList>
    </citation>
    <scope>NUCLEOTIDE SEQUENCE</scope>
    <source>
        <strain evidence="2">Huo1</strain>
        <tissue evidence="2">Leaf</tissue>
    </source>
</reference>
<reference evidence="2" key="2">
    <citation type="submission" date="2020-08" db="EMBL/GenBank/DDBJ databases">
        <title>Plant Genome Project.</title>
        <authorList>
            <person name="Zhang R.-G."/>
        </authorList>
    </citation>
    <scope>NUCLEOTIDE SEQUENCE</scope>
    <source>
        <strain evidence="2">Huo1</strain>
        <tissue evidence="2">Leaf</tissue>
    </source>
</reference>
<protein>
    <submittedName>
        <fullName evidence="2">Uncharacterized protein</fullName>
    </submittedName>
</protein>
<dbReference type="EMBL" id="PNBA02000021">
    <property type="protein sequence ID" value="KAG6387426.1"/>
    <property type="molecule type" value="Genomic_DNA"/>
</dbReference>
<name>A0A8X8W3L1_SALSN</name>
<comment type="caution">
    <text evidence="2">The sequence shown here is derived from an EMBL/GenBank/DDBJ whole genome shotgun (WGS) entry which is preliminary data.</text>
</comment>
<evidence type="ECO:0000313" key="3">
    <source>
        <dbReference type="Proteomes" id="UP000298416"/>
    </source>
</evidence>
<feature type="compositionally biased region" description="Low complexity" evidence="1">
    <location>
        <begin position="40"/>
        <end position="52"/>
    </location>
</feature>
<accession>A0A8X8W3L1</accession>
<gene>
    <name evidence="2" type="ORF">SASPL_152613</name>
</gene>
<dbReference type="Proteomes" id="UP000298416">
    <property type="component" value="Unassembled WGS sequence"/>
</dbReference>
<sequence>MGAAIFCKLRKPNGTMKSGHQHGKGLSPLSGGPNVGITNSGKRSWGGSSSSRANIDDAEEQVSQGGKIETNVDSAGGRNTSSGIARAHCNRLEIGQRFQGGVP</sequence>
<evidence type="ECO:0000256" key="1">
    <source>
        <dbReference type="SAM" id="MobiDB-lite"/>
    </source>
</evidence>
<feature type="region of interest" description="Disordered" evidence="1">
    <location>
        <begin position="8"/>
        <end position="84"/>
    </location>
</feature>